<name>A0A4Y3R7U8_STRCI</name>
<dbReference type="FunFam" id="3.40.50.300:FF:000299">
    <property type="entry name" value="ABC transporter ATP-binding protein/permease"/>
    <property type="match status" value="1"/>
</dbReference>
<dbReference type="GO" id="GO:0005524">
    <property type="term" value="F:ATP binding"/>
    <property type="evidence" value="ECO:0007669"/>
    <property type="project" value="UniProtKB-KW"/>
</dbReference>
<dbReference type="Gene3D" id="1.20.1560.10">
    <property type="entry name" value="ABC transporter type 1, transmembrane domain"/>
    <property type="match status" value="2"/>
</dbReference>
<dbReference type="Proteomes" id="UP000319210">
    <property type="component" value="Unassembled WGS sequence"/>
</dbReference>
<evidence type="ECO:0008006" key="16">
    <source>
        <dbReference type="Google" id="ProtNLM"/>
    </source>
</evidence>
<comment type="similarity">
    <text evidence="9">Belongs to the ABC transporter superfamily. Lipid exporter (TC 3.A.1.106) family.</text>
</comment>
<dbReference type="CDD" id="cd18546">
    <property type="entry name" value="ABC_6TM_Rv0194_D2_like"/>
    <property type="match status" value="1"/>
</dbReference>
<evidence type="ECO:0000256" key="6">
    <source>
        <dbReference type="ARBA" id="ARBA00022840"/>
    </source>
</evidence>
<dbReference type="GO" id="GO:0016887">
    <property type="term" value="F:ATP hydrolysis activity"/>
    <property type="evidence" value="ECO:0007669"/>
    <property type="project" value="InterPro"/>
</dbReference>
<evidence type="ECO:0000259" key="13">
    <source>
        <dbReference type="PROSITE" id="PS50929"/>
    </source>
</evidence>
<evidence type="ECO:0000256" key="4">
    <source>
        <dbReference type="ARBA" id="ARBA00022692"/>
    </source>
</evidence>
<dbReference type="InterPro" id="IPR017871">
    <property type="entry name" value="ABC_transporter-like_CS"/>
</dbReference>
<dbReference type="GO" id="GO:0034040">
    <property type="term" value="F:ATPase-coupled lipid transmembrane transporter activity"/>
    <property type="evidence" value="ECO:0007669"/>
    <property type="project" value="TreeGrafter"/>
</dbReference>
<dbReference type="SMART" id="SM00382">
    <property type="entry name" value="AAA"/>
    <property type="match status" value="2"/>
</dbReference>
<evidence type="ECO:0000259" key="12">
    <source>
        <dbReference type="PROSITE" id="PS50893"/>
    </source>
</evidence>
<keyword evidence="5" id="KW-0547">Nucleotide-binding</keyword>
<feature type="transmembrane region" description="Helical" evidence="11">
    <location>
        <begin position="78"/>
        <end position="98"/>
    </location>
</feature>
<reference evidence="14 15" key="1">
    <citation type="submission" date="2019-06" db="EMBL/GenBank/DDBJ databases">
        <title>Whole genome shotgun sequence of Streptomyces cacaoi subsp. cacaoi NBRC 12748.</title>
        <authorList>
            <person name="Hosoyama A."/>
            <person name="Uohara A."/>
            <person name="Ohji S."/>
            <person name="Ichikawa N."/>
        </authorList>
    </citation>
    <scope>NUCLEOTIDE SEQUENCE [LARGE SCALE GENOMIC DNA]</scope>
    <source>
        <strain evidence="14 15">NBRC 12748</strain>
    </source>
</reference>
<keyword evidence="6" id="KW-0067">ATP-binding</keyword>
<feature type="region of interest" description="Disordered" evidence="10">
    <location>
        <begin position="625"/>
        <end position="751"/>
    </location>
</feature>
<keyword evidence="2" id="KW-0813">Transport</keyword>
<feature type="transmembrane region" description="Helical" evidence="11">
    <location>
        <begin position="995"/>
        <end position="1015"/>
    </location>
</feature>
<dbReference type="GO" id="GO:0005886">
    <property type="term" value="C:plasma membrane"/>
    <property type="evidence" value="ECO:0007669"/>
    <property type="project" value="UniProtKB-SubCell"/>
</dbReference>
<comment type="subcellular location">
    <subcellularLocation>
        <location evidence="1">Cell membrane</location>
        <topology evidence="1">Multi-pass membrane protein</topology>
    </subcellularLocation>
</comment>
<dbReference type="InterPro" id="IPR003439">
    <property type="entry name" value="ABC_transporter-like_ATP-bd"/>
</dbReference>
<evidence type="ECO:0000256" key="9">
    <source>
        <dbReference type="ARBA" id="ARBA00061644"/>
    </source>
</evidence>
<sequence length="1342" mass="140619">MNAPEASSGAERSASVPDEPRSTVRSLLRLWPYVRPVRARLGTAAAVAVIASCTGLVVPLILKWIVDGPVAHGGGAGVWWGGALLLAVGLAEAGLFGLRRWLVARPLAGVEAAMRAALFGRLQRLPVAFHDRWAGGQLLSRATTDLQLLRIFFAFPLTFLFVNGATVLVGCVILLVQKWTLGLVLLAPVVPLVVLCSVFEARYALAARRAQDQLGDLTTVIEESLLGIRVIKGFGRHRSQARAFRALSERLLDTELHKARLLARLWALITTLPEIALGAALVLGTVQVADGALSAGTLVAFLSTALALRWPVESIGFLLALSNEAATATDRFFDVMAAPVPPDTGPTAPTTPGTPAAPGAPPRTPGTPGTPDAPRAPDAPARSGLRFEGVVFRYPGGPPGEPPVLDGVDLHIRPGETMALVGATGSGKTTLTALVPRLHEVTAGRILLDGVDVAELPREQLRTAVAVAFEEPTLFSTTVRENVLMGHPDGADGAEPGALERALRVARADGFVAALPHGAGTQVGEQGLSLSGGQRQRLALARAVVGRPRFLVLDDPLSALDVHTEAAVEAALREVLASTTALVVAHRPSTVQLADRVALLSDGRITAVGTHDELLRTDPRYRTLMSGTAAGTDGTAATNGTGGAHGTDSTDTTDSTDGTGGAAGRTRARTTGGAPAEGPGETGTDSGQNTGAGAPQGGSTNAPQRRSMDTSQGGSTDAPQGASADVPQSTSPGGPEGTGAPDPFADDVLPTPKGASRRLLATLLRPRRRGVALAALLLCLQQAAVQAGPLLVAFALDRALPALRDGGYGPLVAVAAGYLLCALAAGWFQHGFVLAAARVTQRALLELRARIQRHAQRLDVDFHDRYTSGRLVSRATTDVESLRELLDKGLQELLTVVLSTVYILVTLLWLDVGLGAAAVASFVPLGLLVRNYRRRVLRVHRRRSTAMARVVVAFAETMNGIRPVQTFRRERANDARFAELNGRHRRTNGDGLLEMARYVVLARGVANVAVAALVVWGALRVASGGLELGVLAAAALYLRRLYDPIDRLGMFLNSYQAAAASLEKIAGLLAQEPSVPEPVRPRPLPSRGGGPPGREAVFEAVSFGYRTGGEVLPRFDLTVPAGQTVAVVGATGAGKSTLAKLLARFYDPSAGRVLLDGTDLRELEAAELRRAVVMVTQEAFLFSGTVADNIALGRPDASRAEVEAAAKAIGAHDFIAALPDGYDTDVRKRGGRISAGQRQLVSFARALLADPAVLILDEATSSLDVPGERAVQAAMATVLRGRTAVVIAHRLSTVEIADRVLVMADGRVVEDGPPAELVAADGRFARLDRAWRDSLSRSLSGA</sequence>
<evidence type="ECO:0000256" key="8">
    <source>
        <dbReference type="ARBA" id="ARBA00023136"/>
    </source>
</evidence>
<evidence type="ECO:0000256" key="1">
    <source>
        <dbReference type="ARBA" id="ARBA00004651"/>
    </source>
</evidence>
<feature type="transmembrane region" description="Helical" evidence="11">
    <location>
        <begin position="181"/>
        <end position="199"/>
    </location>
</feature>
<evidence type="ECO:0000256" key="11">
    <source>
        <dbReference type="SAM" id="Phobius"/>
    </source>
</evidence>
<dbReference type="SUPFAM" id="SSF90123">
    <property type="entry name" value="ABC transporter transmembrane region"/>
    <property type="match status" value="2"/>
</dbReference>
<evidence type="ECO:0000256" key="2">
    <source>
        <dbReference type="ARBA" id="ARBA00022448"/>
    </source>
</evidence>
<dbReference type="SUPFAM" id="SSF52540">
    <property type="entry name" value="P-loop containing nucleoside triphosphate hydrolases"/>
    <property type="match status" value="2"/>
</dbReference>
<keyword evidence="3" id="KW-1003">Cell membrane</keyword>
<protein>
    <recommendedName>
        <fullName evidence="16">ABC transporter ATP-binding protein</fullName>
    </recommendedName>
</protein>
<evidence type="ECO:0000256" key="3">
    <source>
        <dbReference type="ARBA" id="ARBA00022475"/>
    </source>
</evidence>
<feature type="region of interest" description="Disordered" evidence="10">
    <location>
        <begin position="337"/>
        <end position="381"/>
    </location>
</feature>
<dbReference type="PROSITE" id="PS00211">
    <property type="entry name" value="ABC_TRANSPORTER_1"/>
    <property type="match status" value="2"/>
</dbReference>
<gene>
    <name evidence="14" type="ORF">SCA03_63560</name>
</gene>
<feature type="transmembrane region" description="Helical" evidence="11">
    <location>
        <begin position="151"/>
        <end position="175"/>
    </location>
</feature>
<dbReference type="EMBL" id="BJMM01000064">
    <property type="protein sequence ID" value="GEB53805.1"/>
    <property type="molecule type" value="Genomic_DNA"/>
</dbReference>
<organism evidence="14 15">
    <name type="scientific">Streptomyces cacaoi</name>
    <dbReference type="NCBI Taxonomy" id="1898"/>
    <lineage>
        <taxon>Bacteria</taxon>
        <taxon>Bacillati</taxon>
        <taxon>Actinomycetota</taxon>
        <taxon>Actinomycetes</taxon>
        <taxon>Kitasatosporales</taxon>
        <taxon>Streptomycetaceae</taxon>
        <taxon>Streptomyces</taxon>
    </lineage>
</organism>
<feature type="compositionally biased region" description="Low complexity" evidence="10">
    <location>
        <begin position="646"/>
        <end position="657"/>
    </location>
</feature>
<dbReference type="InterPro" id="IPR003593">
    <property type="entry name" value="AAA+_ATPase"/>
</dbReference>
<feature type="domain" description="ABC transporter" evidence="12">
    <location>
        <begin position="1096"/>
        <end position="1330"/>
    </location>
</feature>
<dbReference type="InterPro" id="IPR039421">
    <property type="entry name" value="Type_1_exporter"/>
</dbReference>
<dbReference type="PANTHER" id="PTHR24221">
    <property type="entry name" value="ATP-BINDING CASSETTE SUB-FAMILY B"/>
    <property type="match status" value="1"/>
</dbReference>
<dbReference type="PROSITE" id="PS50929">
    <property type="entry name" value="ABC_TM1F"/>
    <property type="match status" value="2"/>
</dbReference>
<evidence type="ECO:0000256" key="7">
    <source>
        <dbReference type="ARBA" id="ARBA00022989"/>
    </source>
</evidence>
<feature type="transmembrane region" description="Helical" evidence="11">
    <location>
        <begin position="265"/>
        <end position="286"/>
    </location>
</feature>
<evidence type="ECO:0000313" key="14">
    <source>
        <dbReference type="EMBL" id="GEB53805.1"/>
    </source>
</evidence>
<feature type="compositionally biased region" description="Low complexity" evidence="10">
    <location>
        <begin position="366"/>
        <end position="381"/>
    </location>
</feature>
<dbReference type="GO" id="GO:0140359">
    <property type="term" value="F:ABC-type transporter activity"/>
    <property type="evidence" value="ECO:0007669"/>
    <property type="project" value="InterPro"/>
</dbReference>
<accession>A0A4Y3R7U8</accession>
<feature type="transmembrane region" description="Helical" evidence="11">
    <location>
        <begin position="808"/>
        <end position="828"/>
    </location>
</feature>
<feature type="domain" description="ABC transporter" evidence="12">
    <location>
        <begin position="385"/>
        <end position="627"/>
    </location>
</feature>
<dbReference type="PROSITE" id="PS50893">
    <property type="entry name" value="ABC_TRANSPORTER_2"/>
    <property type="match status" value="2"/>
</dbReference>
<dbReference type="InterPro" id="IPR027417">
    <property type="entry name" value="P-loop_NTPase"/>
</dbReference>
<feature type="domain" description="ABC transmembrane type-1" evidence="13">
    <location>
        <begin position="44"/>
        <end position="324"/>
    </location>
</feature>
<dbReference type="InterPro" id="IPR036640">
    <property type="entry name" value="ABC1_TM_sf"/>
</dbReference>
<dbReference type="Pfam" id="PF00664">
    <property type="entry name" value="ABC_membrane"/>
    <property type="match status" value="2"/>
</dbReference>
<dbReference type="InterPro" id="IPR011527">
    <property type="entry name" value="ABC1_TM_dom"/>
</dbReference>
<dbReference type="PANTHER" id="PTHR24221:SF654">
    <property type="entry name" value="ATP-BINDING CASSETTE SUB-FAMILY B MEMBER 6"/>
    <property type="match status" value="1"/>
</dbReference>
<evidence type="ECO:0000313" key="15">
    <source>
        <dbReference type="Proteomes" id="UP000319210"/>
    </source>
</evidence>
<dbReference type="CDD" id="cd18543">
    <property type="entry name" value="ABC_6TM_Rv0194_D1_like"/>
    <property type="match status" value="1"/>
</dbReference>
<feature type="domain" description="ABC transmembrane type-1" evidence="13">
    <location>
        <begin position="772"/>
        <end position="1057"/>
    </location>
</feature>
<keyword evidence="8 11" id="KW-0472">Membrane</keyword>
<comment type="caution">
    <text evidence="14">The sequence shown here is derived from an EMBL/GenBank/DDBJ whole genome shotgun (WGS) entry which is preliminary data.</text>
</comment>
<evidence type="ECO:0000256" key="5">
    <source>
        <dbReference type="ARBA" id="ARBA00022741"/>
    </source>
</evidence>
<feature type="compositionally biased region" description="Polar residues" evidence="10">
    <location>
        <begin position="685"/>
        <end position="718"/>
    </location>
</feature>
<feature type="transmembrane region" description="Helical" evidence="11">
    <location>
        <begin position="41"/>
        <end position="66"/>
    </location>
</feature>
<dbReference type="Pfam" id="PF00005">
    <property type="entry name" value="ABC_tran"/>
    <property type="match status" value="2"/>
</dbReference>
<keyword evidence="15" id="KW-1185">Reference proteome</keyword>
<dbReference type="Gene3D" id="3.40.50.300">
    <property type="entry name" value="P-loop containing nucleotide triphosphate hydrolases"/>
    <property type="match status" value="2"/>
</dbReference>
<feature type="compositionally biased region" description="Low complexity" evidence="10">
    <location>
        <begin position="345"/>
        <end position="357"/>
    </location>
</feature>
<evidence type="ECO:0000256" key="10">
    <source>
        <dbReference type="SAM" id="MobiDB-lite"/>
    </source>
</evidence>
<feature type="transmembrane region" description="Helical" evidence="11">
    <location>
        <begin position="771"/>
        <end position="796"/>
    </location>
</feature>
<feature type="compositionally biased region" description="Low complexity" evidence="10">
    <location>
        <begin position="669"/>
        <end position="684"/>
    </location>
</feature>
<keyword evidence="7 11" id="KW-1133">Transmembrane helix</keyword>
<dbReference type="FunFam" id="3.40.50.300:FF:000854">
    <property type="entry name" value="Multidrug ABC transporter ATP-binding protein"/>
    <property type="match status" value="1"/>
</dbReference>
<feature type="transmembrane region" description="Helical" evidence="11">
    <location>
        <begin position="916"/>
        <end position="933"/>
    </location>
</feature>
<feature type="compositionally biased region" description="Low complexity" evidence="10">
    <location>
        <begin position="627"/>
        <end position="639"/>
    </location>
</feature>
<keyword evidence="4 11" id="KW-0812">Transmembrane</keyword>
<proteinExistence type="inferred from homology"/>